<sequence length="266" mass="29166">MSALPRLSAIFLAAITTLVAVLLYSPLFVPIVSSFFTISHGNVDWSSPTLATYVALAENHDILAALRTTLIVGVCTVVLSVVSGTLLALYYHSRRSGRSLLQFIIFLPFLMPPIISGLALLIFFREIGLERSLLTVVIGHTVFVLAIVYRTVLMRLQSMSRTLVEASYDLGATGWQTFWRIILPNLSSAMVGGAILAFALSFDETMITILVTGTQSTLPVRLWAMMRLGFSPDINALVALILMFTVLLCVLAARFLIPRQVATERT</sequence>
<feature type="domain" description="ABC transmembrane type-1" evidence="9">
    <location>
        <begin position="66"/>
        <end position="252"/>
    </location>
</feature>
<evidence type="ECO:0000313" key="10">
    <source>
        <dbReference type="EMBL" id="PWJ92430.1"/>
    </source>
</evidence>
<dbReference type="InterPro" id="IPR051789">
    <property type="entry name" value="Bact_Polyamine_Transport"/>
</dbReference>
<feature type="transmembrane region" description="Helical" evidence="8">
    <location>
        <begin position="136"/>
        <end position="156"/>
    </location>
</feature>
<keyword evidence="4" id="KW-1003">Cell membrane</keyword>
<dbReference type="SUPFAM" id="SSF161098">
    <property type="entry name" value="MetI-like"/>
    <property type="match status" value="1"/>
</dbReference>
<dbReference type="GO" id="GO:0055085">
    <property type="term" value="P:transmembrane transport"/>
    <property type="evidence" value="ECO:0007669"/>
    <property type="project" value="InterPro"/>
</dbReference>
<evidence type="ECO:0000256" key="8">
    <source>
        <dbReference type="RuleBase" id="RU363032"/>
    </source>
</evidence>
<dbReference type="PANTHER" id="PTHR43848">
    <property type="entry name" value="PUTRESCINE TRANSPORT SYSTEM PERMEASE PROTEIN POTI"/>
    <property type="match status" value="1"/>
</dbReference>
<comment type="caution">
    <text evidence="10">The sequence shown here is derived from an EMBL/GenBank/DDBJ whole genome shotgun (WGS) entry which is preliminary data.</text>
</comment>
<evidence type="ECO:0000256" key="4">
    <source>
        <dbReference type="ARBA" id="ARBA00022475"/>
    </source>
</evidence>
<dbReference type="Pfam" id="PF00528">
    <property type="entry name" value="BPD_transp_1"/>
    <property type="match status" value="1"/>
</dbReference>
<dbReference type="Gene3D" id="1.10.3720.10">
    <property type="entry name" value="MetI-like"/>
    <property type="match status" value="1"/>
</dbReference>
<accession>A0A8E2WE37</accession>
<reference evidence="10 11" key="1">
    <citation type="submission" date="2018-05" db="EMBL/GenBank/DDBJ databases">
        <title>Genomic Encyclopedia of Type Strains, Phase IV (KMG-IV): sequencing the most valuable type-strain genomes for metagenomic binning, comparative biology and taxonomic classification.</title>
        <authorList>
            <person name="Goeker M."/>
        </authorList>
    </citation>
    <scope>NUCLEOTIDE SEQUENCE [LARGE SCALE GENOMIC DNA]</scope>
    <source>
        <strain evidence="10 11">DSM 2626</strain>
    </source>
</reference>
<dbReference type="EMBL" id="QGGH01000002">
    <property type="protein sequence ID" value="PWJ92430.1"/>
    <property type="molecule type" value="Genomic_DNA"/>
</dbReference>
<dbReference type="RefSeq" id="WP_109661786.1">
    <property type="nucleotide sequence ID" value="NZ_QGGH01000002.1"/>
</dbReference>
<feature type="transmembrane region" description="Helical" evidence="8">
    <location>
        <begin position="177"/>
        <end position="200"/>
    </location>
</feature>
<comment type="subcellular location">
    <subcellularLocation>
        <location evidence="1 8">Cell membrane</location>
        <topology evidence="1 8">Multi-pass membrane protein</topology>
    </subcellularLocation>
</comment>
<keyword evidence="6 8" id="KW-1133">Transmembrane helix</keyword>
<comment type="similarity">
    <text evidence="2">Belongs to the binding-protein-dependent transport system permease family. CysTW subfamily.</text>
</comment>
<evidence type="ECO:0000313" key="11">
    <source>
        <dbReference type="Proteomes" id="UP000245631"/>
    </source>
</evidence>
<dbReference type="CDD" id="cd06261">
    <property type="entry name" value="TM_PBP2"/>
    <property type="match status" value="1"/>
</dbReference>
<dbReference type="GeneID" id="61051249"/>
<dbReference type="GO" id="GO:0005886">
    <property type="term" value="C:plasma membrane"/>
    <property type="evidence" value="ECO:0007669"/>
    <property type="project" value="UniProtKB-SubCell"/>
</dbReference>
<evidence type="ECO:0000256" key="3">
    <source>
        <dbReference type="ARBA" id="ARBA00022448"/>
    </source>
</evidence>
<keyword evidence="5 8" id="KW-0812">Transmembrane</keyword>
<evidence type="ECO:0000256" key="1">
    <source>
        <dbReference type="ARBA" id="ARBA00004651"/>
    </source>
</evidence>
<gene>
    <name evidence="10" type="ORF">C8D77_102202</name>
</gene>
<dbReference type="PROSITE" id="PS50928">
    <property type="entry name" value="ABC_TM1"/>
    <property type="match status" value="1"/>
</dbReference>
<dbReference type="AlphaFoldDB" id="A0A8E2WE37"/>
<evidence type="ECO:0000259" key="9">
    <source>
        <dbReference type="PROSITE" id="PS50928"/>
    </source>
</evidence>
<keyword evidence="7 8" id="KW-0472">Membrane</keyword>
<keyword evidence="3 8" id="KW-0813">Transport</keyword>
<dbReference type="Proteomes" id="UP000245631">
    <property type="component" value="Unassembled WGS sequence"/>
</dbReference>
<feature type="transmembrane region" description="Helical" evidence="8">
    <location>
        <begin position="236"/>
        <end position="257"/>
    </location>
</feature>
<evidence type="ECO:0000256" key="5">
    <source>
        <dbReference type="ARBA" id="ARBA00022692"/>
    </source>
</evidence>
<feature type="transmembrane region" description="Helical" evidence="8">
    <location>
        <begin position="103"/>
        <end position="124"/>
    </location>
</feature>
<feature type="transmembrane region" description="Helical" evidence="8">
    <location>
        <begin position="70"/>
        <end position="91"/>
    </location>
</feature>
<name>A0A8E2WE37_RHILI</name>
<proteinExistence type="inferred from homology"/>
<evidence type="ECO:0000256" key="2">
    <source>
        <dbReference type="ARBA" id="ARBA00007069"/>
    </source>
</evidence>
<dbReference type="InterPro" id="IPR000515">
    <property type="entry name" value="MetI-like"/>
</dbReference>
<organism evidence="10 11">
    <name type="scientific">Rhizobium loti</name>
    <name type="common">Mesorhizobium loti</name>
    <dbReference type="NCBI Taxonomy" id="381"/>
    <lineage>
        <taxon>Bacteria</taxon>
        <taxon>Pseudomonadati</taxon>
        <taxon>Pseudomonadota</taxon>
        <taxon>Alphaproteobacteria</taxon>
        <taxon>Hyphomicrobiales</taxon>
        <taxon>Phyllobacteriaceae</taxon>
        <taxon>Mesorhizobium</taxon>
    </lineage>
</organism>
<evidence type="ECO:0000256" key="7">
    <source>
        <dbReference type="ARBA" id="ARBA00023136"/>
    </source>
</evidence>
<dbReference type="InterPro" id="IPR035906">
    <property type="entry name" value="MetI-like_sf"/>
</dbReference>
<evidence type="ECO:0000256" key="6">
    <source>
        <dbReference type="ARBA" id="ARBA00022989"/>
    </source>
</evidence>
<dbReference type="PANTHER" id="PTHR43848:SF2">
    <property type="entry name" value="PUTRESCINE TRANSPORT SYSTEM PERMEASE PROTEIN POTI"/>
    <property type="match status" value="1"/>
</dbReference>
<protein>
    <submittedName>
        <fullName evidence="10">Putative spermidine/putrescine transport system permease protein</fullName>
    </submittedName>
</protein>
<feature type="transmembrane region" description="Helical" evidence="8">
    <location>
        <begin position="7"/>
        <end position="27"/>
    </location>
</feature>